<feature type="transmembrane region" description="Helical" evidence="6">
    <location>
        <begin position="32"/>
        <end position="50"/>
    </location>
</feature>
<name>A0A377GE36_9GAMM</name>
<evidence type="ECO:0000256" key="5">
    <source>
        <dbReference type="ARBA" id="ARBA00023136"/>
    </source>
</evidence>
<feature type="transmembrane region" description="Helical" evidence="6">
    <location>
        <begin position="93"/>
        <end position="117"/>
    </location>
</feature>
<dbReference type="GO" id="GO:0005886">
    <property type="term" value="C:plasma membrane"/>
    <property type="evidence" value="ECO:0007669"/>
    <property type="project" value="UniProtKB-SubCell"/>
</dbReference>
<dbReference type="PANTHER" id="PTHR33931:SF2">
    <property type="entry name" value="HOLIN-LIKE PROTEIN CIDA"/>
    <property type="match status" value="1"/>
</dbReference>
<evidence type="ECO:0000256" key="3">
    <source>
        <dbReference type="ARBA" id="ARBA00022692"/>
    </source>
</evidence>
<dbReference type="STRING" id="1094715.GCA_000236165_02916"/>
<sequence length="129" mass="14447">MALKIQQNSIFQVGLIVLFWVASELVVKLAKLPVPGGVLGLGIVLSLLMTRRIRLDNIKRGTELLLGDMLLFFIPAVLAIIEHQELLSMLGLKILFIILSSTFFVMLVTAIVVDYCYQWRTKHVSLHTG</sequence>
<dbReference type="PANTHER" id="PTHR33931">
    <property type="entry name" value="HOLIN-LIKE PROTEIN CIDA-RELATED"/>
    <property type="match status" value="1"/>
</dbReference>
<keyword evidence="4 6" id="KW-1133">Transmembrane helix</keyword>
<feature type="transmembrane region" description="Helical" evidence="6">
    <location>
        <begin position="9"/>
        <end position="26"/>
    </location>
</feature>
<keyword evidence="2" id="KW-1003">Cell membrane</keyword>
<dbReference type="OrthoDB" id="194658at2"/>
<proteinExistence type="predicted"/>
<dbReference type="GeneID" id="93293821"/>
<evidence type="ECO:0000313" key="8">
    <source>
        <dbReference type="Proteomes" id="UP000254554"/>
    </source>
</evidence>
<gene>
    <name evidence="7" type="ORF">NCTC11370_02931</name>
</gene>
<dbReference type="RefSeq" id="WP_019350235.1">
    <property type="nucleotide sequence ID" value="NZ_UGGT01000001.1"/>
</dbReference>
<organism evidence="7 8">
    <name type="scientific">Fluoribacter dumoffii</name>
    <dbReference type="NCBI Taxonomy" id="463"/>
    <lineage>
        <taxon>Bacteria</taxon>
        <taxon>Pseudomonadati</taxon>
        <taxon>Pseudomonadota</taxon>
        <taxon>Gammaproteobacteria</taxon>
        <taxon>Legionellales</taxon>
        <taxon>Legionellaceae</taxon>
        <taxon>Fluoribacter</taxon>
    </lineage>
</organism>
<dbReference type="AlphaFoldDB" id="A0A377GE36"/>
<keyword evidence="3 6" id="KW-0812">Transmembrane</keyword>
<comment type="subcellular location">
    <subcellularLocation>
        <location evidence="1">Cell membrane</location>
        <topology evidence="1">Multi-pass membrane protein</topology>
    </subcellularLocation>
</comment>
<dbReference type="Proteomes" id="UP000254554">
    <property type="component" value="Unassembled WGS sequence"/>
</dbReference>
<protein>
    <submittedName>
        <fullName evidence="7">Holin-like protein</fullName>
    </submittedName>
</protein>
<dbReference type="Pfam" id="PF03788">
    <property type="entry name" value="LrgA"/>
    <property type="match status" value="1"/>
</dbReference>
<keyword evidence="8" id="KW-1185">Reference proteome</keyword>
<keyword evidence="5 6" id="KW-0472">Membrane</keyword>
<evidence type="ECO:0000256" key="6">
    <source>
        <dbReference type="SAM" id="Phobius"/>
    </source>
</evidence>
<dbReference type="EMBL" id="UGGT01000001">
    <property type="protein sequence ID" value="STO22829.1"/>
    <property type="molecule type" value="Genomic_DNA"/>
</dbReference>
<evidence type="ECO:0000313" key="7">
    <source>
        <dbReference type="EMBL" id="STO22829.1"/>
    </source>
</evidence>
<accession>A0A377GE36</accession>
<dbReference type="InterPro" id="IPR005538">
    <property type="entry name" value="LrgA/CidA"/>
</dbReference>
<reference evidence="7 8" key="1">
    <citation type="submission" date="2018-06" db="EMBL/GenBank/DDBJ databases">
        <authorList>
            <consortium name="Pathogen Informatics"/>
            <person name="Doyle S."/>
        </authorList>
    </citation>
    <scope>NUCLEOTIDE SEQUENCE [LARGE SCALE GENOMIC DNA]</scope>
    <source>
        <strain evidence="7 8">NCTC11370</strain>
    </source>
</reference>
<feature type="transmembrane region" description="Helical" evidence="6">
    <location>
        <begin position="62"/>
        <end position="81"/>
    </location>
</feature>
<evidence type="ECO:0000256" key="2">
    <source>
        <dbReference type="ARBA" id="ARBA00022475"/>
    </source>
</evidence>
<evidence type="ECO:0000256" key="1">
    <source>
        <dbReference type="ARBA" id="ARBA00004651"/>
    </source>
</evidence>
<evidence type="ECO:0000256" key="4">
    <source>
        <dbReference type="ARBA" id="ARBA00022989"/>
    </source>
</evidence>